<proteinExistence type="predicted"/>
<evidence type="ECO:0000313" key="2">
    <source>
        <dbReference type="EMBL" id="TXF88410.1"/>
    </source>
</evidence>
<evidence type="ECO:0000313" key="3">
    <source>
        <dbReference type="Proteomes" id="UP000321907"/>
    </source>
</evidence>
<comment type="caution">
    <text evidence="2">The sequence shown here is derived from an EMBL/GenBank/DDBJ whole genome shotgun (WGS) entry which is preliminary data.</text>
</comment>
<organism evidence="2 3">
    <name type="scientific">Neolewinella aurantiaca</name>
    <dbReference type="NCBI Taxonomy" id="2602767"/>
    <lineage>
        <taxon>Bacteria</taxon>
        <taxon>Pseudomonadati</taxon>
        <taxon>Bacteroidota</taxon>
        <taxon>Saprospiria</taxon>
        <taxon>Saprospirales</taxon>
        <taxon>Lewinellaceae</taxon>
        <taxon>Neolewinella</taxon>
    </lineage>
</organism>
<keyword evidence="3" id="KW-1185">Reference proteome</keyword>
<feature type="chain" id="PRO_5022738785" description="Outer membrane protein beta-barrel domain-containing protein" evidence="1">
    <location>
        <begin position="20"/>
        <end position="272"/>
    </location>
</feature>
<dbReference type="RefSeq" id="WP_147931539.1">
    <property type="nucleotide sequence ID" value="NZ_VOXD01000023.1"/>
</dbReference>
<feature type="signal peptide" evidence="1">
    <location>
        <begin position="1"/>
        <end position="19"/>
    </location>
</feature>
<keyword evidence="1" id="KW-0732">Signal</keyword>
<evidence type="ECO:0008006" key="4">
    <source>
        <dbReference type="Google" id="ProtNLM"/>
    </source>
</evidence>
<sequence>MRTLLLIFVLGLVCPTASAQPAAEQYIDIVQLFKGDPVEGTILTYEYNTKVIIVTENGTVRELPWENVKRVQFRQDHSRKSAIRQKREEYLPEKEPLSTPSRKLRHQITSAVTFGRVTNPNLNFGLPSTTIGGGVAYHLLYDIPVATLGFGLDLNLMNHQRRENVLAATLLAERALGQGRFRPLIRMETGPSFPFGGSEEGGEEITSRSISILYHPAVGVEITPRNGGWGKMTIDVGYRFLNSKFELTTASLDVVERNVNYRRLTLRGGMRF</sequence>
<protein>
    <recommendedName>
        <fullName evidence="4">Outer membrane protein beta-barrel domain-containing protein</fullName>
    </recommendedName>
</protein>
<reference evidence="2 3" key="1">
    <citation type="submission" date="2019-08" db="EMBL/GenBank/DDBJ databases">
        <title>Lewinella sp. strain SSH13 Genome sequencing and assembly.</title>
        <authorList>
            <person name="Kim I."/>
        </authorList>
    </citation>
    <scope>NUCLEOTIDE SEQUENCE [LARGE SCALE GENOMIC DNA]</scope>
    <source>
        <strain evidence="2 3">SSH13</strain>
    </source>
</reference>
<name>A0A5C7FFL1_9BACT</name>
<dbReference type="Proteomes" id="UP000321907">
    <property type="component" value="Unassembled WGS sequence"/>
</dbReference>
<dbReference type="OrthoDB" id="1491809at2"/>
<dbReference type="AlphaFoldDB" id="A0A5C7FFL1"/>
<evidence type="ECO:0000256" key="1">
    <source>
        <dbReference type="SAM" id="SignalP"/>
    </source>
</evidence>
<accession>A0A5C7FFL1</accession>
<dbReference type="EMBL" id="VOXD01000023">
    <property type="protein sequence ID" value="TXF88410.1"/>
    <property type="molecule type" value="Genomic_DNA"/>
</dbReference>
<gene>
    <name evidence="2" type="ORF">FUA23_14835</name>
</gene>